<comment type="caution">
    <text evidence="4">The sequence shown here is derived from an EMBL/GenBank/DDBJ whole genome shotgun (WGS) entry which is preliminary data.</text>
</comment>
<dbReference type="EC" id="2.7.11.1" evidence="1"/>
<evidence type="ECO:0000256" key="1">
    <source>
        <dbReference type="ARBA" id="ARBA00012513"/>
    </source>
</evidence>
<organism evidence="4 5">
    <name type="scientific">Ostreobium quekettii</name>
    <dbReference type="NCBI Taxonomy" id="121088"/>
    <lineage>
        <taxon>Eukaryota</taxon>
        <taxon>Viridiplantae</taxon>
        <taxon>Chlorophyta</taxon>
        <taxon>core chlorophytes</taxon>
        <taxon>Ulvophyceae</taxon>
        <taxon>TCBD clade</taxon>
        <taxon>Bryopsidales</taxon>
        <taxon>Ostreobineae</taxon>
        <taxon>Ostreobiaceae</taxon>
        <taxon>Ostreobium</taxon>
    </lineage>
</organism>
<dbReference type="InterPro" id="IPR000719">
    <property type="entry name" value="Prot_kinase_dom"/>
</dbReference>
<feature type="domain" description="Protein kinase" evidence="3">
    <location>
        <begin position="60"/>
        <end position="294"/>
    </location>
</feature>
<feature type="compositionally biased region" description="Gly residues" evidence="2">
    <location>
        <begin position="1"/>
        <end position="16"/>
    </location>
</feature>
<dbReference type="InterPro" id="IPR050588">
    <property type="entry name" value="WNK_Ser-Thr_kinase"/>
</dbReference>
<sequence length="411" mass="46106">MMPQGGENGVKGGRGDAPGAAWGGDDRHKGSGGHQRGRTRVGPADDDEEVVEVDPAKRFHRYKEQVGTGRFKKVYRGYDTEEGVDVAWCKVFDFEKEQAAEILEEMQKGIALDHPNIIKCYACWECRKTGCINLVTELFTSGNLRDYRQHYRHLDQKALKKMGRQILSGLAYLHGLKPPVVHGDLRCDKIYVNGFNGEVKIGDLGLRTLLAKRYGTSTTSADDFKTPPEDMYCFGLCLLELFTKVYVDRSVPYVECLRQLRKAKDEKVRDVIALLLGDADQRPVPTQLLESEYFRKPHVDHAATPAPKQPHGASHDAGKLRGEDYNFVVAAEGEPEDGKIHFEITMTKEEDPETVQNVGFDYILLEDSPEQVADEMANSFGLSMTDKEICAAALREWLASRDLPCVVDTRH</sequence>
<keyword evidence="5" id="KW-1185">Reference proteome</keyword>
<dbReference type="GO" id="GO:0005524">
    <property type="term" value="F:ATP binding"/>
    <property type="evidence" value="ECO:0007669"/>
    <property type="project" value="InterPro"/>
</dbReference>
<accession>A0A8S1ITV5</accession>
<evidence type="ECO:0000259" key="3">
    <source>
        <dbReference type="PROSITE" id="PS50011"/>
    </source>
</evidence>
<dbReference type="Pfam" id="PF00069">
    <property type="entry name" value="Pkinase"/>
    <property type="match status" value="1"/>
</dbReference>
<dbReference type="OrthoDB" id="4062651at2759"/>
<dbReference type="InterPro" id="IPR011009">
    <property type="entry name" value="Kinase-like_dom_sf"/>
</dbReference>
<dbReference type="Gene3D" id="1.10.510.10">
    <property type="entry name" value="Transferase(Phosphotransferase) domain 1"/>
    <property type="match status" value="1"/>
</dbReference>
<feature type="region of interest" description="Disordered" evidence="2">
    <location>
        <begin position="1"/>
        <end position="49"/>
    </location>
</feature>
<dbReference type="SUPFAM" id="SSF56112">
    <property type="entry name" value="Protein kinase-like (PK-like)"/>
    <property type="match status" value="1"/>
</dbReference>
<dbReference type="GO" id="GO:0004674">
    <property type="term" value="F:protein serine/threonine kinase activity"/>
    <property type="evidence" value="ECO:0007669"/>
    <property type="project" value="UniProtKB-EC"/>
</dbReference>
<dbReference type="PANTHER" id="PTHR13902">
    <property type="entry name" value="SERINE/THREONINE-PROTEIN KINASE WNK WITH NO LYSINE -RELATED"/>
    <property type="match status" value="1"/>
</dbReference>
<protein>
    <recommendedName>
        <fullName evidence="1">non-specific serine/threonine protein kinase</fullName>
        <ecNumber evidence="1">2.7.11.1</ecNumber>
    </recommendedName>
</protein>
<evidence type="ECO:0000256" key="2">
    <source>
        <dbReference type="SAM" id="MobiDB-lite"/>
    </source>
</evidence>
<evidence type="ECO:0000313" key="4">
    <source>
        <dbReference type="EMBL" id="CAD7698444.1"/>
    </source>
</evidence>
<evidence type="ECO:0000313" key="5">
    <source>
        <dbReference type="Proteomes" id="UP000708148"/>
    </source>
</evidence>
<gene>
    <name evidence="4" type="ORF">OSTQU699_LOCUS3805</name>
</gene>
<name>A0A8S1ITV5_9CHLO</name>
<dbReference type="PROSITE" id="PS50011">
    <property type="entry name" value="PROTEIN_KINASE_DOM"/>
    <property type="match status" value="1"/>
</dbReference>
<proteinExistence type="predicted"/>
<reference evidence="4" key="1">
    <citation type="submission" date="2020-12" db="EMBL/GenBank/DDBJ databases">
        <authorList>
            <person name="Iha C."/>
        </authorList>
    </citation>
    <scope>NUCLEOTIDE SEQUENCE</scope>
</reference>
<dbReference type="EMBL" id="CAJHUC010000829">
    <property type="protein sequence ID" value="CAD7698444.1"/>
    <property type="molecule type" value="Genomic_DNA"/>
</dbReference>
<dbReference type="Proteomes" id="UP000708148">
    <property type="component" value="Unassembled WGS sequence"/>
</dbReference>
<dbReference type="Gene3D" id="3.30.200.20">
    <property type="entry name" value="Phosphorylase Kinase, domain 1"/>
    <property type="match status" value="1"/>
</dbReference>
<dbReference type="AlphaFoldDB" id="A0A8S1ITV5"/>